<evidence type="ECO:0000256" key="7">
    <source>
        <dbReference type="ARBA" id="ARBA00023242"/>
    </source>
</evidence>
<reference evidence="10 11" key="1">
    <citation type="submission" date="2024-09" db="EMBL/GenBank/DDBJ databases">
        <title>Chromosome-scale assembly of Riccia sorocarpa.</title>
        <authorList>
            <person name="Paukszto L."/>
        </authorList>
    </citation>
    <scope>NUCLEOTIDE SEQUENCE [LARGE SCALE GENOMIC DNA]</scope>
    <source>
        <strain evidence="10">LP-2024</strain>
        <tissue evidence="10">Aerial parts of the thallus</tissue>
    </source>
</reference>
<evidence type="ECO:0000256" key="4">
    <source>
        <dbReference type="ARBA" id="ARBA00022490"/>
    </source>
</evidence>
<comment type="caution">
    <text evidence="10">The sequence shown here is derived from an EMBL/GenBank/DDBJ whole genome shotgun (WGS) entry which is preliminary data.</text>
</comment>
<comment type="subcellular location">
    <subcellularLocation>
        <location evidence="2">Cytoplasm</location>
        <location evidence="2">Cytoskeleton</location>
        <location evidence="2">Spindle</location>
    </subcellularLocation>
    <subcellularLocation>
        <location evidence="1">Nucleus</location>
    </subcellularLocation>
</comment>
<keyword evidence="6" id="KW-0206">Cytoskeleton</keyword>
<feature type="compositionally biased region" description="Polar residues" evidence="8">
    <location>
        <begin position="1120"/>
        <end position="1141"/>
    </location>
</feature>
<accession>A0ABD3HXL9</accession>
<protein>
    <recommendedName>
        <fullName evidence="9">Inner centromere protein ARK-binding domain-containing protein</fullName>
    </recommendedName>
</protein>
<feature type="domain" description="Inner centromere protein ARK-binding" evidence="9">
    <location>
        <begin position="1961"/>
        <end position="2014"/>
    </location>
</feature>
<dbReference type="GO" id="GO:0005634">
    <property type="term" value="C:nucleus"/>
    <property type="evidence" value="ECO:0007669"/>
    <property type="project" value="UniProtKB-SubCell"/>
</dbReference>
<comment type="similarity">
    <text evidence="3">Belongs to the INCENP family.</text>
</comment>
<evidence type="ECO:0000256" key="8">
    <source>
        <dbReference type="SAM" id="MobiDB-lite"/>
    </source>
</evidence>
<feature type="region of interest" description="Disordered" evidence="8">
    <location>
        <begin position="1368"/>
        <end position="1397"/>
    </location>
</feature>
<feature type="region of interest" description="Disordered" evidence="8">
    <location>
        <begin position="1761"/>
        <end position="1903"/>
    </location>
</feature>
<feature type="compositionally biased region" description="Basic and acidic residues" evidence="8">
    <location>
        <begin position="1694"/>
        <end position="1714"/>
    </location>
</feature>
<dbReference type="PANTHER" id="PTHR13142">
    <property type="entry name" value="INNER CENTROMERE PROTEIN"/>
    <property type="match status" value="1"/>
</dbReference>
<feature type="compositionally biased region" description="Basic and acidic residues" evidence="8">
    <location>
        <begin position="218"/>
        <end position="227"/>
    </location>
</feature>
<feature type="compositionally biased region" description="Polar residues" evidence="8">
    <location>
        <begin position="169"/>
        <end position="178"/>
    </location>
</feature>
<name>A0ABD3HXL9_9MARC</name>
<feature type="region of interest" description="Disordered" evidence="8">
    <location>
        <begin position="1915"/>
        <end position="1978"/>
    </location>
</feature>
<evidence type="ECO:0000313" key="10">
    <source>
        <dbReference type="EMBL" id="KAL3695287.1"/>
    </source>
</evidence>
<feature type="compositionally biased region" description="Acidic residues" evidence="8">
    <location>
        <begin position="1506"/>
        <end position="1531"/>
    </location>
</feature>
<feature type="region of interest" description="Disordered" evidence="8">
    <location>
        <begin position="1692"/>
        <end position="1715"/>
    </location>
</feature>
<feature type="region of interest" description="Disordered" evidence="8">
    <location>
        <begin position="84"/>
        <end position="476"/>
    </location>
</feature>
<dbReference type="Proteomes" id="UP001633002">
    <property type="component" value="Unassembled WGS sequence"/>
</dbReference>
<feature type="compositionally biased region" description="Basic residues" evidence="8">
    <location>
        <begin position="291"/>
        <end position="300"/>
    </location>
</feature>
<feature type="compositionally biased region" description="Basic and acidic residues" evidence="8">
    <location>
        <begin position="1016"/>
        <end position="1025"/>
    </location>
</feature>
<feature type="compositionally biased region" description="Basic residues" evidence="8">
    <location>
        <begin position="103"/>
        <end position="113"/>
    </location>
</feature>
<keyword evidence="5" id="KW-0159">Chromosome partition</keyword>
<keyword evidence="4" id="KW-0963">Cytoplasm</keyword>
<feature type="compositionally biased region" description="Basic and acidic residues" evidence="8">
    <location>
        <begin position="1484"/>
        <end position="1493"/>
    </location>
</feature>
<feature type="compositionally biased region" description="Polar residues" evidence="8">
    <location>
        <begin position="1569"/>
        <end position="1581"/>
    </location>
</feature>
<gene>
    <name evidence="10" type="ORF">R1sor_009363</name>
</gene>
<feature type="compositionally biased region" description="Basic and acidic residues" evidence="8">
    <location>
        <begin position="1000"/>
        <end position="1009"/>
    </location>
</feature>
<feature type="region of interest" description="Disordered" evidence="8">
    <location>
        <begin position="1543"/>
        <end position="1581"/>
    </location>
</feature>
<dbReference type="EMBL" id="JBJQOH010000002">
    <property type="protein sequence ID" value="KAL3695287.1"/>
    <property type="molecule type" value="Genomic_DNA"/>
</dbReference>
<evidence type="ECO:0000256" key="6">
    <source>
        <dbReference type="ARBA" id="ARBA00023212"/>
    </source>
</evidence>
<feature type="compositionally biased region" description="Polar residues" evidence="8">
    <location>
        <begin position="198"/>
        <end position="207"/>
    </location>
</feature>
<evidence type="ECO:0000256" key="5">
    <source>
        <dbReference type="ARBA" id="ARBA00022829"/>
    </source>
</evidence>
<feature type="region of interest" description="Disordered" evidence="8">
    <location>
        <begin position="882"/>
        <end position="905"/>
    </location>
</feature>
<evidence type="ECO:0000313" key="11">
    <source>
        <dbReference type="Proteomes" id="UP001633002"/>
    </source>
</evidence>
<evidence type="ECO:0000256" key="1">
    <source>
        <dbReference type="ARBA" id="ARBA00004123"/>
    </source>
</evidence>
<feature type="region of interest" description="Disordered" evidence="8">
    <location>
        <begin position="998"/>
        <end position="1027"/>
    </location>
</feature>
<feature type="region of interest" description="Disordered" evidence="8">
    <location>
        <begin position="1120"/>
        <end position="1152"/>
    </location>
</feature>
<feature type="compositionally biased region" description="Basic residues" evidence="8">
    <location>
        <begin position="395"/>
        <end position="404"/>
    </location>
</feature>
<feature type="compositionally biased region" description="Polar residues" evidence="8">
    <location>
        <begin position="1495"/>
        <end position="1505"/>
    </location>
</feature>
<evidence type="ECO:0000259" key="9">
    <source>
        <dbReference type="Pfam" id="PF03941"/>
    </source>
</evidence>
<feature type="compositionally biased region" description="Polar residues" evidence="8">
    <location>
        <begin position="1468"/>
        <end position="1481"/>
    </location>
</feature>
<feature type="compositionally biased region" description="Polar residues" evidence="8">
    <location>
        <begin position="889"/>
        <end position="905"/>
    </location>
</feature>
<dbReference type="GO" id="GO:0005819">
    <property type="term" value="C:spindle"/>
    <property type="evidence" value="ECO:0007669"/>
    <property type="project" value="UniProtKB-SubCell"/>
</dbReference>
<feature type="compositionally biased region" description="Polar residues" evidence="8">
    <location>
        <begin position="1887"/>
        <end position="1903"/>
    </location>
</feature>
<feature type="region of interest" description="Disordered" evidence="8">
    <location>
        <begin position="1454"/>
        <end position="1531"/>
    </location>
</feature>
<proteinExistence type="inferred from homology"/>
<feature type="compositionally biased region" description="Basic and acidic residues" evidence="8">
    <location>
        <begin position="279"/>
        <end position="290"/>
    </location>
</feature>
<sequence>MEKTWLEVMVDSIEDHRNHVKLLLEQERALFKLEAKRLLEQHRPPVATTEAVVAELPAATGEVPAEPPVEEGKGASKRGYVAEGTENNVAPPGSPIMQSNSNKRVRYSTRQRKPLMDVTNLERASSSFQAAKRREDAGLEGTLGNTPKDCRDHRDSAGTLPSDVAKLSASLQTTSGEKSTGRPPEVSPGRRKNRKGNTSKAEITNSARGIASLDVLPDADRSERGSAKLEVSCPVPVSAPLRITRSRAKNLKTGVGHLVAEGDQSPKKPRGKKNVKTNLEPHDPEGDGPSKKPRAQKGRNKAPLPSQEDGQDEEFIGIDPSVRLTGKSDGGKIFVDSSHGKSKAAGDSKYESVIELSDSLDNGTRPHRDPKYGSVILLSDSLDTGTIPDRDPSARRKGGRKQKAVSKSGKSAEVNQTSAAVSLELRSKTRSGCKVVERNQSFSEDGPRKQRTASPDGSKSRAEHEQEQERGDVASARKEIDIAVSQQLQEHRVTPAIDTPASFVRRESREGDGARQSEESEVLSGRLMEIDEPQLISASSRPQGLKVGLSPGHEVHDNKLTASVSHMDVNKPVVAGLCPVVKVSPVVHSPLSYKDEQISDQVVNAGWCIEAGDSRYVTPRVGGINHQDKGKAVLQQDFNNNSQEFRPVVGTDAETKGVEESRKHEVSAEGVSKIPSFEKRGVHNILGDVQPAKDGISPLLCHENDADLRSADFDSQRWNIIKSSVKVRKGRGKAVSSFLGYADSDLFPPRSLALGCDESFDLAPYQESKDVENAEKPDEGLGSIRLPSHCLQVTGETDCIERGTGKDGSTVDKEEERNSRFLTRGNGLSDDFRVSEGDTDNAVEARVRVAPVEGPSGFSVREKVDGNSGVSVDLQERMDTTCGTPFLTPRSTNGELTPILTSGGRTVSRREFPNEMKELDEEMNSIELRKLTSEIVVELCIDDKARDAEDMMREKPCPLQGLITGRSHTSPSFVGERSNHEVLAATCSQTHTPRIAVDNSKVRSAREDQGGQIPSKQDEELADTRSRKRPLAEFVAAKVNSDKKISSLYKSWKQVEHHHFDEERVISDADTKRKMETRRNVPSDTSKDVLDATHVVHLSCKRLISNQTFTPINSAMRFTDSGNPNLLSQGRNVSEDSAGQQRDQEASPFHFPQAKKIRRSDRVVEGVSHCQVRKSSRLSKQQKGGVSLFQFHPPTASKIGAGASGGVVGLESRKDAISSGVRRTLDVEKRHSSKSDSLPTCGKVVSQAGAGAGILTQGQRVGKPLVSASTAVTPPCNQDRLSGTELLGSSRESDKCEISPCKTEKQSVSLKLTFKEQRTPRMSLVYGSQTRKSNLELLKDVETSSREQTLQHRKDLTRRLSTQMKSCEGTRHAPLMSPCGSSRSGRDHEKVKSPLRTPVCAGMEARLSQAEGSGRNAEWAYVHARLADEKSVQPIAVNLHQSELDLVSGSTISLREKDEDEDPGAEDSGNTSILSRSTTELGTEEVKQRRDTEVLSVNSVENNFDGQEDALDEDGASTDVQDSSDDEDVDTEEVGQLNMALEQEDNHAGEGEAQSPSRAVSYKAEADSSYGQKSLRKSTVNRTKAAGTLAVDAGKPSSNSVRDCEYPTSVEEVARSGEGPKVVSIIINPFLRSTAVRTLIPVMQRPAPNYIPNGKRDVKVKALEAAEAARRLQEKRELEKRERMQKMAQRIVKRGMEKEQAKEETQKAEQEAKMASKAVPNVVSVRELSSNTARTVLAECTNTKPLSSPKAKLTRGLAQKIKMEHKKKEAELLARKRKKEEADKAEQERLRAELEEKEHRNRMREEAEHKRKALEEEARRQRRAEREKERERRLKEDQEAKAAKQAEKEVERKRKEEQDHRMAGSTDAGNRPSKLRKGFSTDKSRASNRAPSGASLGQASSLNGIKSLSFSTENMKKGFAGNNPEPNSSVPKVLATPSAVLKEPEESGPQTYEISPYRPSSDEEDETSKPQRSKKPVPTWARTANLMIQLERQLTQDPDEIFAGVKTCSLQEVFGTKGSMKVLDFSRRSGSGDWVKDHISLQEELEYKIRMGYLKPAH</sequence>
<evidence type="ECO:0000256" key="2">
    <source>
        <dbReference type="ARBA" id="ARBA00004186"/>
    </source>
</evidence>
<keyword evidence="11" id="KW-1185">Reference proteome</keyword>
<keyword evidence="7" id="KW-0539">Nucleus</keyword>
<organism evidence="10 11">
    <name type="scientific">Riccia sorocarpa</name>
    <dbReference type="NCBI Taxonomy" id="122646"/>
    <lineage>
        <taxon>Eukaryota</taxon>
        <taxon>Viridiplantae</taxon>
        <taxon>Streptophyta</taxon>
        <taxon>Embryophyta</taxon>
        <taxon>Marchantiophyta</taxon>
        <taxon>Marchantiopsida</taxon>
        <taxon>Marchantiidae</taxon>
        <taxon>Marchantiales</taxon>
        <taxon>Ricciaceae</taxon>
        <taxon>Riccia</taxon>
    </lineage>
</organism>
<dbReference type="Pfam" id="PF03941">
    <property type="entry name" value="INCENP_ARK-bind"/>
    <property type="match status" value="1"/>
</dbReference>
<dbReference type="PANTHER" id="PTHR13142:SF1">
    <property type="entry name" value="INNER CENTROMERE PROTEIN"/>
    <property type="match status" value="1"/>
</dbReference>
<feature type="compositionally biased region" description="Basic and acidic residues" evidence="8">
    <location>
        <begin position="1766"/>
        <end position="1862"/>
    </location>
</feature>
<dbReference type="InterPro" id="IPR005635">
    <property type="entry name" value="Inner_centromere_prot_ARK-bd"/>
</dbReference>
<dbReference type="GO" id="GO:0007059">
    <property type="term" value="P:chromosome segregation"/>
    <property type="evidence" value="ECO:0007669"/>
    <property type="project" value="UniProtKB-KW"/>
</dbReference>
<feature type="compositionally biased region" description="Basic and acidic residues" evidence="8">
    <location>
        <begin position="458"/>
        <end position="476"/>
    </location>
</feature>
<evidence type="ECO:0000256" key="3">
    <source>
        <dbReference type="ARBA" id="ARBA00010042"/>
    </source>
</evidence>